<evidence type="ECO:0000256" key="1">
    <source>
        <dbReference type="SAM" id="MobiDB-lite"/>
    </source>
</evidence>
<evidence type="ECO:0000313" key="2">
    <source>
        <dbReference type="EMBL" id="KAG7847219.1"/>
    </source>
</evidence>
<feature type="region of interest" description="Disordered" evidence="1">
    <location>
        <begin position="1"/>
        <end position="26"/>
    </location>
</feature>
<sequence length="160" mass="16994">MGQGWRRPCQRPGPWGIMGKSPTDGQTARILTPSFPLGGVRGRHVEAHLYAPQGVSVVLQSAAGRPADRGIYTEGGLAAVPDDDDDVFFRALGRGHRRHQMENPLSGENGEGRGGPAQRPAGLRVSVVSDEILASGRGVAAERGQGVVRVLCLRRQADRG</sequence>
<comment type="caution">
    <text evidence="2">The sequence shown here is derived from an EMBL/GenBank/DDBJ whole genome shotgun (WGS) entry which is preliminary data.</text>
</comment>
<feature type="region of interest" description="Disordered" evidence="1">
    <location>
        <begin position="94"/>
        <end position="121"/>
    </location>
</feature>
<reference evidence="2 3" key="1">
    <citation type="journal article" date="2021" name="G3 (Bethesda)">
        <title>Genomic diversity, chromosomal rearrangements, and interspecies hybridization in the ogataea polymorpha species complex.</title>
        <authorList>
            <person name="Hanson S.J."/>
            <person name="Cinneide E.O."/>
            <person name="Salzberg L.I."/>
            <person name="Wolfe K.H."/>
            <person name="McGowan J."/>
            <person name="Fitzpatrick D.A."/>
            <person name="Matlin K."/>
        </authorList>
    </citation>
    <scope>NUCLEOTIDE SEQUENCE [LARGE SCALE GENOMIC DNA]</scope>
    <source>
        <strain evidence="2">51-138</strain>
    </source>
</reference>
<proteinExistence type="predicted"/>
<organism evidence="2 3">
    <name type="scientific">Pichia angusta</name>
    <name type="common">Yeast</name>
    <name type="synonym">Hansenula polymorpha</name>
    <dbReference type="NCBI Taxonomy" id="870730"/>
    <lineage>
        <taxon>Eukaryota</taxon>
        <taxon>Fungi</taxon>
        <taxon>Dikarya</taxon>
        <taxon>Ascomycota</taxon>
        <taxon>Saccharomycotina</taxon>
        <taxon>Pichiomycetes</taxon>
        <taxon>Pichiales</taxon>
        <taxon>Pichiaceae</taxon>
        <taxon>Ogataea</taxon>
    </lineage>
</organism>
<name>A0ABQ7RT88_PICAN</name>
<evidence type="ECO:0000313" key="3">
    <source>
        <dbReference type="Proteomes" id="UP001197328"/>
    </source>
</evidence>
<accession>A0ABQ7RT88</accession>
<dbReference type="Proteomes" id="UP001197328">
    <property type="component" value="Unassembled WGS sequence"/>
</dbReference>
<gene>
    <name evidence="2" type="ORF">KL940_003965</name>
</gene>
<protein>
    <submittedName>
        <fullName evidence="2">Uncharacterized protein</fullName>
    </submittedName>
</protein>
<keyword evidence="3" id="KW-1185">Reference proteome</keyword>
<dbReference type="EMBL" id="JAHLVD010000011">
    <property type="protein sequence ID" value="KAG7847219.1"/>
    <property type="molecule type" value="Genomic_DNA"/>
</dbReference>